<dbReference type="STRING" id="32264.T1JPT3"/>
<dbReference type="eggNOG" id="ENOG502QSHC">
    <property type="taxonomic scope" value="Eukaryota"/>
</dbReference>
<dbReference type="InterPro" id="IPR016855">
    <property type="entry name" value="ERp29"/>
</dbReference>
<dbReference type="KEGG" id="tut:107364044"/>
<evidence type="ECO:0000259" key="5">
    <source>
        <dbReference type="Pfam" id="PF07912"/>
    </source>
</evidence>
<dbReference type="EnsemblMetazoa" id="tetur01g00720.1">
    <property type="protein sequence ID" value="tetur01g00720.1"/>
    <property type="gene ID" value="tetur01g00720"/>
</dbReference>
<dbReference type="GO" id="GO:0009306">
    <property type="term" value="P:protein secretion"/>
    <property type="evidence" value="ECO:0007669"/>
    <property type="project" value="InterPro"/>
</dbReference>
<dbReference type="InterPro" id="IPR036249">
    <property type="entry name" value="Thioredoxin-like_sf"/>
</dbReference>
<dbReference type="OrthoDB" id="417262at2759"/>
<dbReference type="SUPFAM" id="SSF52833">
    <property type="entry name" value="Thioredoxin-like"/>
    <property type="match status" value="1"/>
</dbReference>
<dbReference type="Pfam" id="PF07912">
    <property type="entry name" value="ERp29_N"/>
    <property type="match status" value="1"/>
</dbReference>
<name>T1JPT3_TETUR</name>
<dbReference type="Gene3D" id="1.20.1150.12">
    <property type="entry name" value="Endoplasmic reticulum resident protein 29, C-terminal domain"/>
    <property type="match status" value="1"/>
</dbReference>
<dbReference type="Proteomes" id="UP000015104">
    <property type="component" value="Unassembled WGS sequence"/>
</dbReference>
<organism evidence="6 7">
    <name type="scientific">Tetranychus urticae</name>
    <name type="common">Two-spotted spider mite</name>
    <dbReference type="NCBI Taxonomy" id="32264"/>
    <lineage>
        <taxon>Eukaryota</taxon>
        <taxon>Metazoa</taxon>
        <taxon>Ecdysozoa</taxon>
        <taxon>Arthropoda</taxon>
        <taxon>Chelicerata</taxon>
        <taxon>Arachnida</taxon>
        <taxon>Acari</taxon>
        <taxon>Acariformes</taxon>
        <taxon>Trombidiformes</taxon>
        <taxon>Prostigmata</taxon>
        <taxon>Eleutherengona</taxon>
        <taxon>Raphignathae</taxon>
        <taxon>Tetranychoidea</taxon>
        <taxon>Tetranychidae</taxon>
        <taxon>Tetranychus</taxon>
    </lineage>
</organism>
<dbReference type="FunFam" id="1.20.1150.12:FF:000001">
    <property type="entry name" value="Endoplasmic reticulum resident protein 29"/>
    <property type="match status" value="1"/>
</dbReference>
<keyword evidence="7" id="KW-1185">Reference proteome</keyword>
<evidence type="ECO:0000256" key="2">
    <source>
        <dbReference type="ARBA" id="ARBA00022824"/>
    </source>
</evidence>
<evidence type="ECO:0000313" key="6">
    <source>
        <dbReference type="EnsemblMetazoa" id="tetur01g00720.1"/>
    </source>
</evidence>
<dbReference type="AlphaFoldDB" id="T1JPT3"/>
<keyword evidence="3" id="KW-1133">Transmembrane helix</keyword>
<reference evidence="6" key="2">
    <citation type="submission" date="2015-06" db="UniProtKB">
        <authorList>
            <consortium name="EnsemblMetazoa"/>
        </authorList>
    </citation>
    <scope>IDENTIFICATION</scope>
</reference>
<evidence type="ECO:0000313" key="7">
    <source>
        <dbReference type="Proteomes" id="UP000015104"/>
    </source>
</evidence>
<feature type="domain" description="Endoplasmic reticulum resident protein 29 C-terminal" evidence="4">
    <location>
        <begin position="153"/>
        <end position="248"/>
    </location>
</feature>
<dbReference type="HOGENOM" id="CLU_061309_0_0_1"/>
<dbReference type="CDD" id="cd00238">
    <property type="entry name" value="ERp29c"/>
    <property type="match status" value="1"/>
</dbReference>
<dbReference type="EMBL" id="CAEY01000430">
    <property type="status" value="NOT_ANNOTATED_CDS"/>
    <property type="molecule type" value="Genomic_DNA"/>
</dbReference>
<gene>
    <name evidence="6" type="primary">107364044</name>
</gene>
<sequence>MKNSNCKNLPQYLFLAIILINFSSSIALKGSVPLDSLTFDKVVGKFKAAVVKFDIQYPYGEKHDEFGVLANSLKNNDDILVAEVGVQDYGENENQDLADKYGVKKDDFPVVKLFISSNLDKPIDFPASEDFKADNLKNFIRKHTGIRMILDKCLGDFDNIASEFMNSEISKDQQAKLLEKAQSQATKLTKEDDKKSADIYIKLMQKVIERGSKFIESEKVRVKNIMDGKISKTKKEEMQARLNILASFIASDEKSAAKEDL</sequence>
<protein>
    <recommendedName>
        <fullName evidence="1">Endoplasmic reticulum resident protein 29</fullName>
    </recommendedName>
</protein>
<feature type="transmembrane region" description="Helical" evidence="3">
    <location>
        <begin position="12"/>
        <end position="32"/>
    </location>
</feature>
<dbReference type="PANTHER" id="PTHR12211:SF0">
    <property type="entry name" value="ENDOPLASMIC RETICULUM RESIDENT PROTEIN 29"/>
    <property type="match status" value="1"/>
</dbReference>
<keyword evidence="2" id="KW-0256">Endoplasmic reticulum</keyword>
<keyword evidence="3" id="KW-0472">Membrane</keyword>
<evidence type="ECO:0000259" key="4">
    <source>
        <dbReference type="Pfam" id="PF07749"/>
    </source>
</evidence>
<feature type="domain" description="ERp29 N-terminal" evidence="5">
    <location>
        <begin position="28"/>
        <end position="148"/>
    </location>
</feature>
<dbReference type="OMA" id="FPYGDKH"/>
<dbReference type="InterPro" id="IPR012883">
    <property type="entry name" value="ERp29_N"/>
</dbReference>
<evidence type="ECO:0000256" key="1">
    <source>
        <dbReference type="ARBA" id="ARBA00014173"/>
    </source>
</evidence>
<dbReference type="InterPro" id="IPR011679">
    <property type="entry name" value="ERp29_C"/>
</dbReference>
<dbReference type="Gene3D" id="3.40.30.10">
    <property type="entry name" value="Glutaredoxin"/>
    <property type="match status" value="1"/>
</dbReference>
<keyword evidence="3" id="KW-0812">Transmembrane</keyword>
<dbReference type="SUPFAM" id="SSF47933">
    <property type="entry name" value="ERP29 C domain-like"/>
    <property type="match status" value="1"/>
</dbReference>
<dbReference type="InterPro" id="IPR036356">
    <property type="entry name" value="ERp29_C_sf"/>
</dbReference>
<dbReference type="PANTHER" id="PTHR12211">
    <property type="entry name" value="ENDOPLASMIC RETICULUM PROTEIN ERP29"/>
    <property type="match status" value="1"/>
</dbReference>
<dbReference type="GO" id="GO:0005788">
    <property type="term" value="C:endoplasmic reticulum lumen"/>
    <property type="evidence" value="ECO:0007669"/>
    <property type="project" value="InterPro"/>
</dbReference>
<dbReference type="FunFam" id="3.40.30.10:FF:000133">
    <property type="entry name" value="Endoplasmic reticulum resident protein 29"/>
    <property type="match status" value="1"/>
</dbReference>
<accession>T1JPT3</accession>
<reference evidence="7" key="1">
    <citation type="submission" date="2011-08" db="EMBL/GenBank/DDBJ databases">
        <authorList>
            <person name="Rombauts S."/>
        </authorList>
    </citation>
    <scope>NUCLEOTIDE SEQUENCE</scope>
    <source>
        <strain evidence="7">London</strain>
    </source>
</reference>
<evidence type="ECO:0000256" key="3">
    <source>
        <dbReference type="SAM" id="Phobius"/>
    </source>
</evidence>
<dbReference type="Pfam" id="PF07749">
    <property type="entry name" value="ERp29"/>
    <property type="match status" value="1"/>
</dbReference>
<proteinExistence type="predicted"/>